<dbReference type="Gene3D" id="2.130.10.10">
    <property type="entry name" value="YVTN repeat-like/Quinoprotein amine dehydrogenase"/>
    <property type="match status" value="1"/>
</dbReference>
<feature type="compositionally biased region" description="Basic and acidic residues" evidence="1">
    <location>
        <begin position="179"/>
        <end position="199"/>
    </location>
</feature>
<sequence length="220" mass="24412">MLRVNRGEIQAVAFSPDSTIIILCMNDEVQLWNTQTGQFLRRLEVGGRGRVFLALSSDKKALALRTEAGVSTDTEIWNLATGEVKEMNSVPESADDDSLVFPSLKFLLNGELLNSGRIFCLKIGHDEDGGFIKDVGTWGGESNIDEESEEEKSEEESLAEPEKESEWVSDSSDEEEEDTRSPGRMESERKPASLKEAGKKFSGGGQEDPKEQWEDTESDE</sequence>
<feature type="compositionally biased region" description="Acidic residues" evidence="1">
    <location>
        <begin position="143"/>
        <end position="159"/>
    </location>
</feature>
<evidence type="ECO:0000256" key="1">
    <source>
        <dbReference type="SAM" id="MobiDB-lite"/>
    </source>
</evidence>
<name>A0A8H2W721_9HELO</name>
<dbReference type="InterPro" id="IPR015943">
    <property type="entry name" value="WD40/YVTN_repeat-like_dom_sf"/>
</dbReference>
<evidence type="ECO:0000313" key="2">
    <source>
        <dbReference type="EMBL" id="CAD6455826.1"/>
    </source>
</evidence>
<comment type="caution">
    <text evidence="2">The sequence shown here is derived from an EMBL/GenBank/DDBJ whole genome shotgun (WGS) entry which is preliminary data.</text>
</comment>
<gene>
    <name evidence="2" type="ORF">SCLTRI_LOCUS10327</name>
</gene>
<organism evidence="2 3">
    <name type="scientific">Sclerotinia trifoliorum</name>
    <dbReference type="NCBI Taxonomy" id="28548"/>
    <lineage>
        <taxon>Eukaryota</taxon>
        <taxon>Fungi</taxon>
        <taxon>Dikarya</taxon>
        <taxon>Ascomycota</taxon>
        <taxon>Pezizomycotina</taxon>
        <taxon>Leotiomycetes</taxon>
        <taxon>Helotiales</taxon>
        <taxon>Sclerotiniaceae</taxon>
        <taxon>Sclerotinia</taxon>
    </lineage>
</organism>
<proteinExistence type="predicted"/>
<keyword evidence="3" id="KW-1185">Reference proteome</keyword>
<dbReference type="AlphaFoldDB" id="A0A8H2W721"/>
<evidence type="ECO:0000313" key="3">
    <source>
        <dbReference type="Proteomes" id="UP000624404"/>
    </source>
</evidence>
<protein>
    <submittedName>
        <fullName evidence="2">3f43e709-2b35-4d97-bf4f-0bcc024f9389</fullName>
    </submittedName>
</protein>
<dbReference type="SUPFAM" id="SSF82171">
    <property type="entry name" value="DPP6 N-terminal domain-like"/>
    <property type="match status" value="1"/>
</dbReference>
<dbReference type="EMBL" id="CAJHIA010000037">
    <property type="protein sequence ID" value="CAD6455826.1"/>
    <property type="molecule type" value="Genomic_DNA"/>
</dbReference>
<dbReference type="Proteomes" id="UP000624404">
    <property type="component" value="Unassembled WGS sequence"/>
</dbReference>
<reference evidence="2" key="1">
    <citation type="submission" date="2020-10" db="EMBL/GenBank/DDBJ databases">
        <authorList>
            <person name="Kusch S."/>
        </authorList>
    </citation>
    <scope>NUCLEOTIDE SEQUENCE</scope>
    <source>
        <strain evidence="2">SwB9</strain>
    </source>
</reference>
<feature type="region of interest" description="Disordered" evidence="1">
    <location>
        <begin position="134"/>
        <end position="220"/>
    </location>
</feature>
<accession>A0A8H2W721</accession>